<keyword evidence="10" id="KW-1185">Reference proteome</keyword>
<dbReference type="Gene3D" id="1.10.45.10">
    <property type="entry name" value="Vanillyl-alcohol Oxidase, Chain A, domain 4"/>
    <property type="match status" value="1"/>
</dbReference>
<dbReference type="Pfam" id="PF01565">
    <property type="entry name" value="FAD_binding_4"/>
    <property type="match status" value="2"/>
</dbReference>
<evidence type="ECO:0000256" key="4">
    <source>
        <dbReference type="ARBA" id="ARBA00022827"/>
    </source>
</evidence>
<dbReference type="EC" id="1.1.99.39" evidence="6"/>
<dbReference type="SUPFAM" id="SSF55103">
    <property type="entry name" value="FAD-linked oxidases, C-terminal domain"/>
    <property type="match status" value="1"/>
</dbReference>
<dbReference type="PANTHER" id="PTHR43716">
    <property type="entry name" value="D-2-HYDROXYGLUTARATE DEHYDROGENASE, MITOCHONDRIAL"/>
    <property type="match status" value="1"/>
</dbReference>
<accession>A0A822XQI1</accession>
<evidence type="ECO:0000313" key="10">
    <source>
        <dbReference type="Proteomes" id="UP000607653"/>
    </source>
</evidence>
<dbReference type="InterPro" id="IPR016169">
    <property type="entry name" value="FAD-bd_PCMH_sub2"/>
</dbReference>
<evidence type="ECO:0000313" key="9">
    <source>
        <dbReference type="EMBL" id="DAD22292.1"/>
    </source>
</evidence>
<dbReference type="Gene3D" id="3.30.70.2740">
    <property type="match status" value="1"/>
</dbReference>
<dbReference type="InterPro" id="IPR016164">
    <property type="entry name" value="FAD-linked_Oxase-like_C"/>
</dbReference>
<gene>
    <name evidence="9" type="ORF">HUJ06_023755</name>
</gene>
<evidence type="ECO:0000256" key="1">
    <source>
        <dbReference type="ARBA" id="ARBA00001974"/>
    </source>
</evidence>
<dbReference type="PANTHER" id="PTHR43716:SF1">
    <property type="entry name" value="D-2-HYDROXYGLUTARATE DEHYDROGENASE, MITOCHONDRIAL"/>
    <property type="match status" value="1"/>
</dbReference>
<dbReference type="AlphaFoldDB" id="A0A822XQI1"/>
<comment type="caution">
    <text evidence="9">The sequence shown here is derived from an EMBL/GenBank/DDBJ whole genome shotgun (WGS) entry which is preliminary data.</text>
</comment>
<dbReference type="FunFam" id="3.30.70.2740:FF:000002">
    <property type="entry name" value="D-2-hydroxyglutarate dehydrogenase mitochondrial"/>
    <property type="match status" value="1"/>
</dbReference>
<organism evidence="9 10">
    <name type="scientific">Nelumbo nucifera</name>
    <name type="common">Sacred lotus</name>
    <dbReference type="NCBI Taxonomy" id="4432"/>
    <lineage>
        <taxon>Eukaryota</taxon>
        <taxon>Viridiplantae</taxon>
        <taxon>Streptophyta</taxon>
        <taxon>Embryophyta</taxon>
        <taxon>Tracheophyta</taxon>
        <taxon>Spermatophyta</taxon>
        <taxon>Magnoliopsida</taxon>
        <taxon>Proteales</taxon>
        <taxon>Nelumbonaceae</taxon>
        <taxon>Nelumbo</taxon>
    </lineage>
</organism>
<dbReference type="Gene3D" id="3.30.43.10">
    <property type="entry name" value="Uridine Diphospho-n-acetylenolpyruvylglucosamine Reductase, domain 2"/>
    <property type="match status" value="1"/>
</dbReference>
<comment type="similarity">
    <text evidence="2">Belongs to the FAD-binding oxidoreductase/transferase type 4 family.</text>
</comment>
<evidence type="ECO:0000256" key="2">
    <source>
        <dbReference type="ARBA" id="ARBA00008000"/>
    </source>
</evidence>
<evidence type="ECO:0000256" key="7">
    <source>
        <dbReference type="ARBA" id="ARBA00051778"/>
    </source>
</evidence>
<sequence>MEKWRISRHIVKRSSTSLFKSLLSTNFEKSINTSGSTYKSGRNCNPYVEHYFQCQKRHFQTCCHPLRDYTGNLHASKATNLEHICRIQYKSFGSVATQIQRNPSFSTLNSDDVDHFKKILGEKNVIQDEDRLLTANVDWMGKYKGSSKLLLQPRSTEEVSQILKYCNTRCLAVVPQGGNTGLVGGSVPVFDEVIINVGSMNHIISFDEVSGILVCEAGCILENLDSFLVNHGFMMPLDLGAKGSCQIGGNVSTNAGGLHFVRYGSLHGNVLGLEAVLANGTVLDMLGTLRKDNTGYDLKQLFIGSEGSLGIATKVSILTSPKPSSKNLAFLACKDYLSCQDALDSFTVYLQVYMPLDVGAKGSCQSGEMYQQCWRFAFGLEAVLEMVLCLTCLGLCAKIIQAMTDNSYLSGSEGSLDVATKFSILTSPKPSSKNQLFLLVKIILAVRFMMPLDLGAKGSCQIGGNVSTNAGGLHFVRYGSLHGNVLGLEAVLANGTVLDMLGTLRKDNTGYDLKQLFIGSEGSLGIATKVSILTSPKPSSKNLAFLACKDYLSCQKLLQEAKRKLGEILSAFEFLDSQSMELVLTHLEGVRNPLPPSIYEFYVLIETRGTDESYDKEKLEAFLLRSMEGGLIADGVVAQDINQASSFWRIREGLSEALVKAGAVYKYDLSLPIEKMYSIVEEMRLRLGQSEKVLGYGHLGDGNLHLNISRPNYDDSVLAKIEPFVYEWTSKHRGSISAEHGLGLMKANEIHYSKSPQTVQVMASIKKLLDPNGILNPYKVLPHNILYPEA</sequence>
<protein>
    <recommendedName>
        <fullName evidence="6">D-2-hydroxyglutarate dehydrogenase</fullName>
        <ecNumber evidence="6">1.1.99.39</ecNumber>
    </recommendedName>
</protein>
<evidence type="ECO:0000256" key="6">
    <source>
        <dbReference type="ARBA" id="ARBA00039003"/>
    </source>
</evidence>
<keyword evidence="5" id="KW-0560">Oxidoreductase</keyword>
<dbReference type="Proteomes" id="UP000607653">
    <property type="component" value="Unassembled WGS sequence"/>
</dbReference>
<name>A0A822XQI1_NELNU</name>
<dbReference type="InterPro" id="IPR016167">
    <property type="entry name" value="FAD-bd_PCMH_sub1"/>
</dbReference>
<dbReference type="FunFam" id="3.30.70.2190:FF:000001">
    <property type="entry name" value="D-2-hydroxyglutarate dehydrogenase mitochondrial"/>
    <property type="match status" value="1"/>
</dbReference>
<dbReference type="Pfam" id="PF02913">
    <property type="entry name" value="FAD-oxidase_C"/>
    <property type="match status" value="1"/>
</dbReference>
<dbReference type="GO" id="GO:0071949">
    <property type="term" value="F:FAD binding"/>
    <property type="evidence" value="ECO:0007669"/>
    <property type="project" value="InterPro"/>
</dbReference>
<dbReference type="InterPro" id="IPR016166">
    <property type="entry name" value="FAD-bd_PCMH"/>
</dbReference>
<feature type="domain" description="FAD-binding PCMH-type" evidence="8">
    <location>
        <begin position="449"/>
        <end position="537"/>
    </location>
</feature>
<comment type="cofactor">
    <cofactor evidence="1">
        <name>FAD</name>
        <dbReference type="ChEBI" id="CHEBI:57692"/>
    </cofactor>
</comment>
<proteinExistence type="inferred from homology"/>
<dbReference type="InterPro" id="IPR006094">
    <property type="entry name" value="Oxid_FAD_bind_N"/>
</dbReference>
<evidence type="ECO:0000256" key="3">
    <source>
        <dbReference type="ARBA" id="ARBA00022630"/>
    </source>
</evidence>
<dbReference type="InterPro" id="IPR016171">
    <property type="entry name" value="Vanillyl_alc_oxidase_C-sub2"/>
</dbReference>
<dbReference type="Gene3D" id="3.30.465.10">
    <property type="match status" value="2"/>
</dbReference>
<dbReference type="FunFam" id="3.30.43.10:FF:000002">
    <property type="entry name" value="D-2-hydroxyglutarate dehydrogenase, mitochondrial"/>
    <property type="match status" value="1"/>
</dbReference>
<dbReference type="EMBL" id="DUZY01000001">
    <property type="protein sequence ID" value="DAD22292.1"/>
    <property type="molecule type" value="Genomic_DNA"/>
</dbReference>
<dbReference type="Gene3D" id="3.30.70.2190">
    <property type="match status" value="1"/>
</dbReference>
<dbReference type="FunFam" id="3.30.465.10:FF:000001">
    <property type="entry name" value="D-2-hydroxyglutarate dehydrogenase, mitochondrial"/>
    <property type="match status" value="1"/>
</dbReference>
<comment type="catalytic activity">
    <reaction evidence="7">
        <text>(R)-2-hydroxyglutarate + A = 2-oxoglutarate + AH2</text>
        <dbReference type="Rhea" id="RHEA:38295"/>
        <dbReference type="ChEBI" id="CHEBI:13193"/>
        <dbReference type="ChEBI" id="CHEBI:15801"/>
        <dbReference type="ChEBI" id="CHEBI:16810"/>
        <dbReference type="ChEBI" id="CHEBI:17499"/>
        <dbReference type="EC" id="1.1.99.39"/>
    </reaction>
</comment>
<dbReference type="InterPro" id="IPR004113">
    <property type="entry name" value="FAD-bd_oxidored_4_C"/>
</dbReference>
<keyword evidence="3" id="KW-0285">Flavoprotein</keyword>
<dbReference type="InterPro" id="IPR051264">
    <property type="entry name" value="FAD-oxidored/transferase_4"/>
</dbReference>
<dbReference type="GO" id="GO:0051990">
    <property type="term" value="F:(R)-2-hydroxyglutarate dehydrogenase activity"/>
    <property type="evidence" value="ECO:0007669"/>
    <property type="project" value="UniProtKB-EC"/>
</dbReference>
<keyword evidence="4" id="KW-0274">FAD</keyword>
<dbReference type="FunFam" id="1.10.45.10:FF:000001">
    <property type="entry name" value="D-lactate dehydrogenase mitochondrial"/>
    <property type="match status" value="1"/>
</dbReference>
<reference evidence="9 10" key="1">
    <citation type="journal article" date="2020" name="Mol. Biol. Evol.">
        <title>Distinct Expression and Methylation Patterns for Genes with Different Fates following a Single Whole-Genome Duplication in Flowering Plants.</title>
        <authorList>
            <person name="Shi T."/>
            <person name="Rahmani R.S."/>
            <person name="Gugger P.F."/>
            <person name="Wang M."/>
            <person name="Li H."/>
            <person name="Zhang Y."/>
            <person name="Li Z."/>
            <person name="Wang Q."/>
            <person name="Van de Peer Y."/>
            <person name="Marchal K."/>
            <person name="Chen J."/>
        </authorList>
    </citation>
    <scope>NUCLEOTIDE SEQUENCE [LARGE SCALE GENOMIC DNA]</scope>
    <source>
        <tissue evidence="9">Leaf</tissue>
    </source>
</reference>
<evidence type="ECO:0000259" key="8">
    <source>
        <dbReference type="PROSITE" id="PS51387"/>
    </source>
</evidence>
<dbReference type="InterPro" id="IPR036318">
    <property type="entry name" value="FAD-bd_PCMH-like_sf"/>
</dbReference>
<feature type="domain" description="FAD-binding PCMH-type" evidence="8">
    <location>
        <begin position="143"/>
        <end position="322"/>
    </location>
</feature>
<dbReference type="PROSITE" id="PS51387">
    <property type="entry name" value="FAD_PCMH"/>
    <property type="match status" value="2"/>
</dbReference>
<dbReference type="SUPFAM" id="SSF56176">
    <property type="entry name" value="FAD-binding/transporter-associated domain-like"/>
    <property type="match status" value="2"/>
</dbReference>
<evidence type="ECO:0000256" key="5">
    <source>
        <dbReference type="ARBA" id="ARBA00023002"/>
    </source>
</evidence>